<reference evidence="1 2" key="1">
    <citation type="submission" date="2020-06" db="EMBL/GenBank/DDBJ databases">
        <authorList>
            <person name="Li R."/>
            <person name="Bekaert M."/>
        </authorList>
    </citation>
    <scope>NUCLEOTIDE SEQUENCE [LARGE SCALE GENOMIC DNA]</scope>
    <source>
        <strain evidence="2">wild</strain>
    </source>
</reference>
<gene>
    <name evidence="1" type="ORF">MCOR_11603</name>
</gene>
<protein>
    <submittedName>
        <fullName evidence="1">Uncharacterized protein</fullName>
    </submittedName>
</protein>
<keyword evidence="2" id="KW-1185">Reference proteome</keyword>
<dbReference type="AlphaFoldDB" id="A0A6J8AUZ0"/>
<dbReference type="EMBL" id="CACVKT020001980">
    <property type="protein sequence ID" value="CAC5374075.1"/>
    <property type="molecule type" value="Genomic_DNA"/>
</dbReference>
<proteinExistence type="predicted"/>
<dbReference type="SUPFAM" id="SSF69322">
    <property type="entry name" value="Tricorn protease domain 2"/>
    <property type="match status" value="1"/>
</dbReference>
<dbReference type="OrthoDB" id="6086583at2759"/>
<name>A0A6J8AUZ0_MYTCO</name>
<dbReference type="Proteomes" id="UP000507470">
    <property type="component" value="Unassembled WGS sequence"/>
</dbReference>
<organism evidence="1 2">
    <name type="scientific">Mytilus coruscus</name>
    <name type="common">Sea mussel</name>
    <dbReference type="NCBI Taxonomy" id="42192"/>
    <lineage>
        <taxon>Eukaryota</taxon>
        <taxon>Metazoa</taxon>
        <taxon>Spiralia</taxon>
        <taxon>Lophotrochozoa</taxon>
        <taxon>Mollusca</taxon>
        <taxon>Bivalvia</taxon>
        <taxon>Autobranchia</taxon>
        <taxon>Pteriomorphia</taxon>
        <taxon>Mytilida</taxon>
        <taxon>Mytiloidea</taxon>
        <taxon>Mytilidae</taxon>
        <taxon>Mytilinae</taxon>
        <taxon>Mytilus</taxon>
    </lineage>
</organism>
<sequence length="224" mass="25613">MSNLLQQLKQRTNQISLLQTEFSEMTQYATELQMYVGLGEIEETASQAANYIEDLISEDNFDEKNLDVTISSAINSILQEVKSFGDVNIKTRQSTLRLKAGRKYQAQYVVHTVPGIEEIKSYMLRILSIPKDMRDNNIYACRILPDGKYLILNKQLDQGHLLLFSNNGLFIRKVVTFTGYPYDACFFRNNTAAVTLGSEYQTALMDIQKNKITKKLNFLNSVLQ</sequence>
<evidence type="ECO:0000313" key="2">
    <source>
        <dbReference type="Proteomes" id="UP000507470"/>
    </source>
</evidence>
<evidence type="ECO:0000313" key="1">
    <source>
        <dbReference type="EMBL" id="CAC5374075.1"/>
    </source>
</evidence>
<accession>A0A6J8AUZ0</accession>